<gene>
    <name evidence="2" type="ORF">J0A65_06070</name>
</gene>
<dbReference type="InterPro" id="IPR022193">
    <property type="entry name" value="DUF3718"/>
</dbReference>
<name>A0ABS3CQQ2_9ALTE</name>
<dbReference type="Proteomes" id="UP000663992">
    <property type="component" value="Unassembled WGS sequence"/>
</dbReference>
<accession>A0ABS3CQQ2</accession>
<sequence>MSPLQKLTCTVLLLSPLCVSAKNVYVAADDMVTTKLCVSAAMDTPIRFHILQQHSGLSARHIANDVQCNGKNIGDFAYQAGNTKIAKRLNRLNPSATYTEIQDIAKQGEAKGDKIIHVSGS</sequence>
<feature type="signal peptide" evidence="1">
    <location>
        <begin position="1"/>
        <end position="21"/>
    </location>
</feature>
<organism evidence="2 3">
    <name type="scientific">Bowmanella yangjiangensis</name>
    <dbReference type="NCBI Taxonomy" id="2811230"/>
    <lineage>
        <taxon>Bacteria</taxon>
        <taxon>Pseudomonadati</taxon>
        <taxon>Pseudomonadota</taxon>
        <taxon>Gammaproteobacteria</taxon>
        <taxon>Alteromonadales</taxon>
        <taxon>Alteromonadaceae</taxon>
        <taxon>Bowmanella</taxon>
    </lineage>
</organism>
<keyword evidence="1" id="KW-0732">Signal</keyword>
<protein>
    <submittedName>
        <fullName evidence="2">DUF3718 domain-containing protein</fullName>
    </submittedName>
</protein>
<comment type="caution">
    <text evidence="2">The sequence shown here is derived from an EMBL/GenBank/DDBJ whole genome shotgun (WGS) entry which is preliminary data.</text>
</comment>
<keyword evidence="3" id="KW-1185">Reference proteome</keyword>
<proteinExistence type="predicted"/>
<dbReference type="EMBL" id="JAFKCS010000004">
    <property type="protein sequence ID" value="MBN7819422.1"/>
    <property type="molecule type" value="Genomic_DNA"/>
</dbReference>
<reference evidence="2 3" key="1">
    <citation type="submission" date="2021-03" db="EMBL/GenBank/DDBJ databases">
        <title>novel species isolated from a fishpond in China.</title>
        <authorList>
            <person name="Lu H."/>
            <person name="Cai Z."/>
        </authorList>
    </citation>
    <scope>NUCLEOTIDE SEQUENCE [LARGE SCALE GENOMIC DNA]</scope>
    <source>
        <strain evidence="2 3">Y57</strain>
    </source>
</reference>
<evidence type="ECO:0000313" key="2">
    <source>
        <dbReference type="EMBL" id="MBN7819422.1"/>
    </source>
</evidence>
<evidence type="ECO:0000256" key="1">
    <source>
        <dbReference type="SAM" id="SignalP"/>
    </source>
</evidence>
<dbReference type="Pfam" id="PF12514">
    <property type="entry name" value="DUF3718"/>
    <property type="match status" value="1"/>
</dbReference>
<feature type="chain" id="PRO_5045638302" evidence="1">
    <location>
        <begin position="22"/>
        <end position="121"/>
    </location>
</feature>
<dbReference type="RefSeq" id="WP_206593249.1">
    <property type="nucleotide sequence ID" value="NZ_JAFKCS010000004.1"/>
</dbReference>
<evidence type="ECO:0000313" key="3">
    <source>
        <dbReference type="Proteomes" id="UP000663992"/>
    </source>
</evidence>